<dbReference type="RefSeq" id="WP_042686105.1">
    <property type="nucleotide sequence ID" value="NZ_DUIH01000017.1"/>
</dbReference>
<dbReference type="PROSITE" id="PS50893">
    <property type="entry name" value="ABC_TRANSPORTER_2"/>
    <property type="match status" value="2"/>
</dbReference>
<dbReference type="InterPro" id="IPR003439">
    <property type="entry name" value="ABC_transporter-like_ATP-bd"/>
</dbReference>
<feature type="domain" description="ABC transporter" evidence="3">
    <location>
        <begin position="283"/>
        <end position="527"/>
    </location>
</feature>
<dbReference type="InterPro" id="IPR017669">
    <property type="entry name" value="Me_Coenz_M_Rdtase_A2"/>
</dbReference>
<keyword evidence="1" id="KW-0547">Nucleotide-binding</keyword>
<reference evidence="4" key="1">
    <citation type="journal article" date="2020" name="bioRxiv">
        <title>A rank-normalized archaeal taxonomy based on genome phylogeny resolves widespread incomplete and uneven classifications.</title>
        <authorList>
            <person name="Rinke C."/>
            <person name="Chuvochina M."/>
            <person name="Mussig A.J."/>
            <person name="Chaumeil P.-A."/>
            <person name="Waite D.W."/>
            <person name="Whitman W.B."/>
            <person name="Parks D.H."/>
            <person name="Hugenholtz P."/>
        </authorList>
    </citation>
    <scope>NUCLEOTIDE SEQUENCE</scope>
    <source>
        <strain evidence="4">UBA12518</strain>
    </source>
</reference>
<dbReference type="Pfam" id="PF00005">
    <property type="entry name" value="ABC_tran"/>
    <property type="match status" value="2"/>
</dbReference>
<proteinExistence type="predicted"/>
<comment type="caution">
    <text evidence="4">The sequence shown here is derived from an EMBL/GenBank/DDBJ whole genome shotgun (WGS) entry which is preliminary data.</text>
</comment>
<evidence type="ECO:0000313" key="4">
    <source>
        <dbReference type="EMBL" id="HIH69986.1"/>
    </source>
</evidence>
<dbReference type="InterPro" id="IPR017871">
    <property type="entry name" value="ABC_transporter-like_CS"/>
</dbReference>
<dbReference type="EMBL" id="DUIH01000017">
    <property type="protein sequence ID" value="HIH69986.1"/>
    <property type="molecule type" value="Genomic_DNA"/>
</dbReference>
<dbReference type="GO" id="GO:0005524">
    <property type="term" value="F:ATP binding"/>
    <property type="evidence" value="ECO:0007669"/>
    <property type="project" value="UniProtKB-KW"/>
</dbReference>
<dbReference type="AlphaFoldDB" id="A0A832RX43"/>
<accession>A0A832RX43</accession>
<evidence type="ECO:0000256" key="2">
    <source>
        <dbReference type="ARBA" id="ARBA00022840"/>
    </source>
</evidence>
<gene>
    <name evidence="4" type="primary">atwA</name>
    <name evidence="4" type="ORF">HA299_05190</name>
</gene>
<feature type="domain" description="ABC transporter" evidence="3">
    <location>
        <begin position="5"/>
        <end position="273"/>
    </location>
</feature>
<keyword evidence="2" id="KW-0067">ATP-binding</keyword>
<organism evidence="4 5">
    <name type="scientific">Methermicoccus shengliensis</name>
    <dbReference type="NCBI Taxonomy" id="660064"/>
    <lineage>
        <taxon>Archaea</taxon>
        <taxon>Methanobacteriati</taxon>
        <taxon>Methanobacteriota</taxon>
        <taxon>Stenosarchaea group</taxon>
        <taxon>Methanomicrobia</taxon>
        <taxon>Methanosarcinales</taxon>
        <taxon>Methermicoccaceae</taxon>
        <taxon>Methermicoccus</taxon>
    </lineage>
</organism>
<dbReference type="GO" id="GO:0019700">
    <property type="term" value="P:organic phosphonate catabolic process"/>
    <property type="evidence" value="ECO:0007669"/>
    <property type="project" value="TreeGrafter"/>
</dbReference>
<dbReference type="PROSITE" id="PS00211">
    <property type="entry name" value="ABC_TRANSPORTER_1"/>
    <property type="match status" value="1"/>
</dbReference>
<evidence type="ECO:0000313" key="5">
    <source>
        <dbReference type="Proteomes" id="UP000600363"/>
    </source>
</evidence>
<dbReference type="SMART" id="SM00382">
    <property type="entry name" value="AAA"/>
    <property type="match status" value="2"/>
</dbReference>
<dbReference type="InterPro" id="IPR003593">
    <property type="entry name" value="AAA+_ATPase"/>
</dbReference>
<name>A0A832RX43_9EURY</name>
<evidence type="ECO:0000259" key="3">
    <source>
        <dbReference type="PROSITE" id="PS50893"/>
    </source>
</evidence>
<sequence>MPVLVEVQNLTVKFDGRCALKDVSFTLEEGDSLGILGKSGSGKTVLMHVLKGLEHIDEGSVIYHLSECEKCGRLERPSDAGGTCPRCGGVLKLIEFDLAKLDSHHPRRKELQRRLAIMLQRTFGLYGDERVLVNVLNALTEVGYEGKDAVMKAAELLNDVNMSHRIMHVARELSGGEKQRVVLARQLAKEPIMLLADEPTGTLDLKTADIVHDTIVKARKKYNMGLVVTSHWPTVVEELAERAILLEDGQITMEGPSHEVAESFAKQVSHITKEKVEVGTPIIRVENLTKKYVSIDRGVIRAVDNISFEVYEGEIFGIVGESGSGKTSTAKMLIGLLEPTSGSVMVRVGDEWVDMTQPGYNFRGRATKYMAILHQEYNLYPYRTVLENLTESIGLDLPLELGEKKALFTLTSVGFSEQRAQEVLKSMPEELSEGEQHRVALAQVLIKEPRIVILDEPTGTMDPITKAEVSNSILAARKSLDQTFVIVSHDTDFVEAVCDRGILMFRGKIIAEGTPEQLIDAQMRTEVT</sequence>
<evidence type="ECO:0000256" key="1">
    <source>
        <dbReference type="ARBA" id="ARBA00022741"/>
    </source>
</evidence>
<dbReference type="NCBIfam" id="TIGR03269">
    <property type="entry name" value="met_CoM_red_A2"/>
    <property type="match status" value="1"/>
</dbReference>
<protein>
    <submittedName>
        <fullName evidence="4">Methyl coenzyme M reductase system, component A2</fullName>
    </submittedName>
</protein>
<dbReference type="GO" id="GO:0016887">
    <property type="term" value="F:ATP hydrolysis activity"/>
    <property type="evidence" value="ECO:0007669"/>
    <property type="project" value="InterPro"/>
</dbReference>
<dbReference type="InterPro" id="IPR027417">
    <property type="entry name" value="P-loop_NTPase"/>
</dbReference>
<dbReference type="SUPFAM" id="SSF52540">
    <property type="entry name" value="P-loop containing nucleoside triphosphate hydrolases"/>
    <property type="match status" value="2"/>
</dbReference>
<dbReference type="PANTHER" id="PTHR42764">
    <property type="entry name" value="PHOSPHONATES UTILIZATION ATP-BINDING PROTEIN PHNK-RELATED"/>
    <property type="match status" value="1"/>
</dbReference>
<dbReference type="Proteomes" id="UP000600363">
    <property type="component" value="Unassembled WGS sequence"/>
</dbReference>
<dbReference type="Gene3D" id="3.40.50.300">
    <property type="entry name" value="P-loop containing nucleotide triphosphate hydrolases"/>
    <property type="match status" value="2"/>
</dbReference>
<dbReference type="PANTHER" id="PTHR42764:SF2">
    <property type="entry name" value="ABC TRANSPORTER, ATP-BINDING PROTEIN"/>
    <property type="match status" value="1"/>
</dbReference>